<feature type="domain" description="YetF C-terminal" evidence="8">
    <location>
        <begin position="93"/>
        <end position="168"/>
    </location>
</feature>
<dbReference type="Pfam" id="PF04239">
    <property type="entry name" value="DUF421"/>
    <property type="match status" value="1"/>
</dbReference>
<keyword evidence="10" id="KW-1185">Reference proteome</keyword>
<dbReference type="Proteomes" id="UP000036261">
    <property type="component" value="Unassembled WGS sequence"/>
</dbReference>
<evidence type="ECO:0000313" key="9">
    <source>
        <dbReference type="EMBL" id="KMQ65014.1"/>
    </source>
</evidence>
<evidence type="ECO:0000256" key="3">
    <source>
        <dbReference type="ARBA" id="ARBA00022475"/>
    </source>
</evidence>
<organism evidence="9 10">
    <name type="scientific">Chryseobacterium angstadtii</name>
    <dbReference type="NCBI Taxonomy" id="558151"/>
    <lineage>
        <taxon>Bacteria</taxon>
        <taxon>Pseudomonadati</taxon>
        <taxon>Bacteroidota</taxon>
        <taxon>Flavobacteriia</taxon>
        <taxon>Flavobacteriales</taxon>
        <taxon>Weeksellaceae</taxon>
        <taxon>Chryseobacterium group</taxon>
        <taxon>Chryseobacterium</taxon>
    </lineage>
</organism>
<evidence type="ECO:0000256" key="5">
    <source>
        <dbReference type="ARBA" id="ARBA00022989"/>
    </source>
</evidence>
<keyword evidence="4 7" id="KW-0812">Transmembrane</keyword>
<evidence type="ECO:0000313" key="10">
    <source>
        <dbReference type="Proteomes" id="UP000036261"/>
    </source>
</evidence>
<dbReference type="GO" id="GO:0005886">
    <property type="term" value="C:plasma membrane"/>
    <property type="evidence" value="ECO:0007669"/>
    <property type="project" value="UniProtKB-SubCell"/>
</dbReference>
<evidence type="ECO:0000259" key="8">
    <source>
        <dbReference type="Pfam" id="PF04239"/>
    </source>
</evidence>
<dbReference type="PANTHER" id="PTHR34582">
    <property type="entry name" value="UPF0702 TRANSMEMBRANE PROTEIN YCAP"/>
    <property type="match status" value="1"/>
</dbReference>
<dbReference type="EMBL" id="LFND01000003">
    <property type="protein sequence ID" value="KMQ65014.1"/>
    <property type="molecule type" value="Genomic_DNA"/>
</dbReference>
<keyword evidence="5 7" id="KW-1133">Transmembrane helix</keyword>
<comment type="similarity">
    <text evidence="2">Belongs to the UPF0702 family.</text>
</comment>
<evidence type="ECO:0000256" key="2">
    <source>
        <dbReference type="ARBA" id="ARBA00006448"/>
    </source>
</evidence>
<proteinExistence type="inferred from homology"/>
<dbReference type="PANTHER" id="PTHR34582:SF6">
    <property type="entry name" value="UPF0702 TRANSMEMBRANE PROTEIN YCAP"/>
    <property type="match status" value="1"/>
</dbReference>
<comment type="subcellular location">
    <subcellularLocation>
        <location evidence="1">Cell membrane</location>
        <topology evidence="1">Multi-pass membrane protein</topology>
    </subcellularLocation>
</comment>
<evidence type="ECO:0000256" key="7">
    <source>
        <dbReference type="SAM" id="Phobius"/>
    </source>
</evidence>
<dbReference type="STRING" id="558151.ACM46_12520"/>
<dbReference type="Gene3D" id="3.30.240.20">
    <property type="entry name" value="bsu07140 like domains"/>
    <property type="match status" value="1"/>
</dbReference>
<feature type="transmembrane region" description="Helical" evidence="7">
    <location>
        <begin position="68"/>
        <end position="86"/>
    </location>
</feature>
<feature type="transmembrane region" description="Helical" evidence="7">
    <location>
        <begin position="17"/>
        <end position="36"/>
    </location>
</feature>
<evidence type="ECO:0000256" key="6">
    <source>
        <dbReference type="ARBA" id="ARBA00023136"/>
    </source>
</evidence>
<name>A0A0J7IG78_9FLAO</name>
<sequence length="180" mass="20562">MYTFDYKIRPVNPILDVVVRSLCVYLFMVIAIRLFGKNQLSQLNAGDVVLLLLISNAVQNAMVGQDTSLQGGLIAALVLFAANFVLKRLMFSNRKFETFMEEDPVILIRDGVIDQPALNRVKITRDELEEAIREHGVEKINDVKLSILEVDGNISVVSQDETQKQTHYSRIKRKNKRKYH</sequence>
<dbReference type="PATRIC" id="fig|558151.6.peg.2643"/>
<dbReference type="InterPro" id="IPR023090">
    <property type="entry name" value="UPF0702_alpha/beta_dom_sf"/>
</dbReference>
<reference evidence="9 10" key="1">
    <citation type="journal article" date="2013" name="Int. J. Syst. Evol. Microbiol.">
        <title>Chryseobacterium angstadtii sp. nov., isolated from a newt tank.</title>
        <authorList>
            <person name="Kirk K.E."/>
            <person name="Hoffman J.A."/>
            <person name="Smith K.A."/>
            <person name="Strahan B.L."/>
            <person name="Failor K.C."/>
            <person name="Krebs J.E."/>
            <person name="Gale A.N."/>
            <person name="Do T.D."/>
            <person name="Sontag T.C."/>
            <person name="Batties A.M."/>
            <person name="Mistiszyn K."/>
            <person name="Newman J.D."/>
        </authorList>
    </citation>
    <scope>NUCLEOTIDE SEQUENCE [LARGE SCALE GENOMIC DNA]</scope>
    <source>
        <strain evidence="9 10">KM</strain>
    </source>
</reference>
<gene>
    <name evidence="9" type="ORF">ACM46_12520</name>
</gene>
<keyword evidence="6 7" id="KW-0472">Membrane</keyword>
<comment type="caution">
    <text evidence="9">The sequence shown here is derived from an EMBL/GenBank/DDBJ whole genome shotgun (WGS) entry which is preliminary data.</text>
</comment>
<accession>A0A0J7IG78</accession>
<dbReference type="AlphaFoldDB" id="A0A0J7IG78"/>
<evidence type="ECO:0000256" key="4">
    <source>
        <dbReference type="ARBA" id="ARBA00022692"/>
    </source>
</evidence>
<evidence type="ECO:0000256" key="1">
    <source>
        <dbReference type="ARBA" id="ARBA00004651"/>
    </source>
</evidence>
<protein>
    <submittedName>
        <fullName evidence="9">Membrane protein</fullName>
    </submittedName>
</protein>
<dbReference type="InterPro" id="IPR007353">
    <property type="entry name" value="DUF421"/>
</dbReference>
<keyword evidence="3" id="KW-1003">Cell membrane</keyword>